<reference evidence="1" key="2">
    <citation type="submission" date="2025-08" db="UniProtKB">
        <authorList>
            <consortium name="Ensembl"/>
        </authorList>
    </citation>
    <scope>IDENTIFICATION</scope>
</reference>
<evidence type="ECO:0008006" key="3">
    <source>
        <dbReference type="Google" id="ProtNLM"/>
    </source>
</evidence>
<evidence type="ECO:0000313" key="1">
    <source>
        <dbReference type="Ensembl" id="ENSMLUP00000022753.1"/>
    </source>
</evidence>
<dbReference type="Gene3D" id="1.20.1260.10">
    <property type="match status" value="1"/>
</dbReference>
<evidence type="ECO:0000313" key="2">
    <source>
        <dbReference type="Proteomes" id="UP000001074"/>
    </source>
</evidence>
<organism evidence="1 2">
    <name type="scientific">Myotis lucifugus</name>
    <name type="common">Little brown bat</name>
    <dbReference type="NCBI Taxonomy" id="59463"/>
    <lineage>
        <taxon>Eukaryota</taxon>
        <taxon>Metazoa</taxon>
        <taxon>Chordata</taxon>
        <taxon>Craniata</taxon>
        <taxon>Vertebrata</taxon>
        <taxon>Euteleostomi</taxon>
        <taxon>Mammalia</taxon>
        <taxon>Eutheria</taxon>
        <taxon>Laurasiatheria</taxon>
        <taxon>Chiroptera</taxon>
        <taxon>Yangochiroptera</taxon>
        <taxon>Vespertilionidae</taxon>
        <taxon>Myotis</taxon>
    </lineage>
</organism>
<dbReference type="AlphaFoldDB" id="G1QGC0"/>
<dbReference type="EMBL" id="AAPE02066750">
    <property type="status" value="NOT_ANNOTATED_CDS"/>
    <property type="molecule type" value="Genomic_DNA"/>
</dbReference>
<reference evidence="1" key="3">
    <citation type="submission" date="2025-09" db="UniProtKB">
        <authorList>
            <consortium name="Ensembl"/>
        </authorList>
    </citation>
    <scope>IDENTIFICATION</scope>
</reference>
<accession>G1QGC0</accession>
<reference evidence="1 2" key="1">
    <citation type="journal article" date="2011" name="Nature">
        <title>A high-resolution map of human evolutionary constraint using 29 mammals.</title>
        <authorList>
            <person name="Lindblad-Toh K."/>
            <person name="Garber M."/>
            <person name="Zuk O."/>
            <person name="Lin M.F."/>
            <person name="Parker B.J."/>
            <person name="Washietl S."/>
            <person name="Kheradpour P."/>
            <person name="Ernst J."/>
            <person name="Jordan G."/>
            <person name="Mauceli E."/>
            <person name="Ward L.D."/>
            <person name="Lowe C.B."/>
            <person name="Holloway A.K."/>
            <person name="Clamp M."/>
            <person name="Gnerre S."/>
            <person name="Alfoldi J."/>
            <person name="Beal K."/>
            <person name="Chang J."/>
            <person name="Clawson H."/>
            <person name="Cuff J."/>
            <person name="Di Palma F."/>
            <person name="Fitzgerald S."/>
            <person name="Flicek P."/>
            <person name="Guttman M."/>
            <person name="Hubisz M.J."/>
            <person name="Jaffe D.B."/>
            <person name="Jungreis I."/>
            <person name="Kent W.J."/>
            <person name="Kostka D."/>
            <person name="Lara M."/>
            <person name="Martins A.L."/>
            <person name="Massingham T."/>
            <person name="Moltke I."/>
            <person name="Raney B.J."/>
            <person name="Rasmussen M.D."/>
            <person name="Robinson J."/>
            <person name="Stark A."/>
            <person name="Vilella A.J."/>
            <person name="Wen J."/>
            <person name="Xie X."/>
            <person name="Zody M.C."/>
            <person name="Baldwin J."/>
            <person name="Bloom T."/>
            <person name="Chin C.W."/>
            <person name="Heiman D."/>
            <person name="Nicol R."/>
            <person name="Nusbaum C."/>
            <person name="Young S."/>
            <person name="Wilkinson J."/>
            <person name="Worley K.C."/>
            <person name="Kovar C.L."/>
            <person name="Muzny D.M."/>
            <person name="Gibbs R.A."/>
            <person name="Cree A."/>
            <person name="Dihn H.H."/>
            <person name="Fowler G."/>
            <person name="Jhangiani S."/>
            <person name="Joshi V."/>
            <person name="Lee S."/>
            <person name="Lewis L.R."/>
            <person name="Nazareth L.V."/>
            <person name="Okwuonu G."/>
            <person name="Santibanez J."/>
            <person name="Warren W.C."/>
            <person name="Mardis E.R."/>
            <person name="Weinstock G.M."/>
            <person name="Wilson R.K."/>
            <person name="Delehaunty K."/>
            <person name="Dooling D."/>
            <person name="Fronik C."/>
            <person name="Fulton L."/>
            <person name="Fulton B."/>
            <person name="Graves T."/>
            <person name="Minx P."/>
            <person name="Sodergren E."/>
            <person name="Birney E."/>
            <person name="Margulies E.H."/>
            <person name="Herrero J."/>
            <person name="Green E.D."/>
            <person name="Haussler D."/>
            <person name="Siepel A."/>
            <person name="Goldman N."/>
            <person name="Pollard K.S."/>
            <person name="Pedersen J.S."/>
            <person name="Lander E.S."/>
            <person name="Kellis M."/>
        </authorList>
    </citation>
    <scope>NUCLEOTIDE SEQUENCE [LARGE SCALE GENOMIC DNA]</scope>
</reference>
<dbReference type="eggNOG" id="KOG2332">
    <property type="taxonomic scope" value="Eukaryota"/>
</dbReference>
<proteinExistence type="predicted"/>
<dbReference type="InParanoid" id="G1QGC0"/>
<dbReference type="STRING" id="59463.ENSMLUP00000022753"/>
<protein>
    <recommendedName>
        <fullName evidence="3">Ferritin</fullName>
    </recommendedName>
</protein>
<dbReference type="InterPro" id="IPR012347">
    <property type="entry name" value="Ferritin-like"/>
</dbReference>
<sequence>MSSQIRQNHSTRQRLPPAPRVCGLTYLSGPLLPGPGGHGGRGRFLGAGAGAGGLRVALKEQTARGRALSRTGGGLPKASGRHSGVMEAALVLENLTWALWSRRPGSVRAAPPLRDFLQSHFRGEQVELTKKMGDTCLPPQAAAQAGLGEELFHRLTLPHD</sequence>
<dbReference type="HOGENOM" id="CLU_1450861_0_0_1"/>
<dbReference type="Ensembl" id="ENSMLUT00000023193.1">
    <property type="protein sequence ID" value="ENSMLUP00000022753.1"/>
    <property type="gene ID" value="ENSMLUG00000023625.1"/>
</dbReference>
<keyword evidence="2" id="KW-1185">Reference proteome</keyword>
<name>G1QGC0_MYOLU</name>
<dbReference type="Proteomes" id="UP000001074">
    <property type="component" value="Unassembled WGS sequence"/>
</dbReference>